<protein>
    <submittedName>
        <fullName evidence="7">CD48 antigen</fullName>
    </submittedName>
</protein>
<accession>A0A2D0QIX1</accession>
<dbReference type="Gene3D" id="2.60.40.10">
    <property type="entry name" value="Immunoglobulins"/>
    <property type="match status" value="2"/>
</dbReference>
<dbReference type="GO" id="GO:0016020">
    <property type="term" value="C:membrane"/>
    <property type="evidence" value="ECO:0007669"/>
    <property type="project" value="UniProtKB-SubCell"/>
</dbReference>
<evidence type="ECO:0000256" key="1">
    <source>
        <dbReference type="ARBA" id="ARBA00004370"/>
    </source>
</evidence>
<keyword evidence="5" id="KW-1133">Transmembrane helix</keyword>
<keyword evidence="4" id="KW-0325">Glycoprotein</keyword>
<evidence type="ECO:0000256" key="4">
    <source>
        <dbReference type="ARBA" id="ARBA00023180"/>
    </source>
</evidence>
<name>A0A2D0QIX1_ICTPU</name>
<evidence type="ECO:0000256" key="2">
    <source>
        <dbReference type="ARBA" id="ARBA00022729"/>
    </source>
</evidence>
<evidence type="ECO:0000313" key="6">
    <source>
        <dbReference type="Proteomes" id="UP000221080"/>
    </source>
</evidence>
<dbReference type="InterPro" id="IPR015631">
    <property type="entry name" value="CD2/SLAM_rcpt"/>
</dbReference>
<dbReference type="PANTHER" id="PTHR12080">
    <property type="entry name" value="SIGNALING LYMPHOCYTIC ACTIVATION MOLECULE"/>
    <property type="match status" value="1"/>
</dbReference>
<dbReference type="OrthoDB" id="9835793at2759"/>
<dbReference type="PANTHER" id="PTHR12080:SF48">
    <property type="entry name" value="IMMUNOGLOBULIN SUBTYPE DOMAIN-CONTAINING PROTEIN"/>
    <property type="match status" value="1"/>
</dbReference>
<evidence type="ECO:0000256" key="5">
    <source>
        <dbReference type="SAM" id="Phobius"/>
    </source>
</evidence>
<organism evidence="6 7">
    <name type="scientific">Ictalurus punctatus</name>
    <name type="common">Channel catfish</name>
    <name type="synonym">Silurus punctatus</name>
    <dbReference type="NCBI Taxonomy" id="7998"/>
    <lineage>
        <taxon>Eukaryota</taxon>
        <taxon>Metazoa</taxon>
        <taxon>Chordata</taxon>
        <taxon>Craniata</taxon>
        <taxon>Vertebrata</taxon>
        <taxon>Euteleostomi</taxon>
        <taxon>Actinopterygii</taxon>
        <taxon>Neopterygii</taxon>
        <taxon>Teleostei</taxon>
        <taxon>Ostariophysi</taxon>
        <taxon>Siluriformes</taxon>
        <taxon>Ictaluridae</taxon>
        <taxon>Ictalurus</taxon>
    </lineage>
</organism>
<proteinExistence type="predicted"/>
<keyword evidence="5" id="KW-0812">Transmembrane</keyword>
<reference evidence="7" key="2">
    <citation type="submission" date="2025-08" db="UniProtKB">
        <authorList>
            <consortium name="RefSeq"/>
        </authorList>
    </citation>
    <scope>IDENTIFICATION</scope>
    <source>
        <tissue evidence="7">Blood</tissue>
    </source>
</reference>
<dbReference type="AlphaFoldDB" id="A0A2D0QIX1"/>
<keyword evidence="6" id="KW-1185">Reference proteome</keyword>
<comment type="subcellular location">
    <subcellularLocation>
        <location evidence="1">Membrane</location>
    </subcellularLocation>
</comment>
<dbReference type="InterPro" id="IPR036179">
    <property type="entry name" value="Ig-like_dom_sf"/>
</dbReference>
<keyword evidence="3 5" id="KW-0472">Membrane</keyword>
<dbReference type="RefSeq" id="XP_017317510.1">
    <property type="nucleotide sequence ID" value="XM_017462021.3"/>
</dbReference>
<dbReference type="GeneID" id="108261140"/>
<dbReference type="KEGG" id="ipu:108261140"/>
<dbReference type="InterPro" id="IPR013783">
    <property type="entry name" value="Ig-like_fold"/>
</dbReference>
<evidence type="ECO:0000313" key="7">
    <source>
        <dbReference type="RefSeq" id="XP_017317510.1"/>
    </source>
</evidence>
<dbReference type="Proteomes" id="UP000221080">
    <property type="component" value="Chromosome 7"/>
</dbReference>
<sequence length="322" mass="34869">MWDFQGYRVFSFGVLMFGILQGVCGVLADTVMVLKVGSSLDLPFQYPIESVLSVQWIFNGKTFAEYSTDQNYTLLESQFSGRLKENNDRVGVTVQDLQPQDSGTFSVAAPSITTQLPTQIFKVYIQIPITAVQIEKNQAWRLSTNSCDVDVKCVALGAESVSYLWSGYKNGSGAQLQFSLSPAEGAVTLNCTAANNVSSSSATETLSCEQSKTSAISLYVWIAVAGGALTVIFVVIAALCYCWRSHKNGSTSEAGNTVYADVNAGPTVQKDKRSESVVNGMTVYETVNDLRVSPEMTIYAKVTLPQHTRVGATSSSPYQQVL</sequence>
<evidence type="ECO:0000256" key="3">
    <source>
        <dbReference type="ARBA" id="ARBA00023136"/>
    </source>
</evidence>
<dbReference type="STRING" id="7998.ENSIPUP00000030450"/>
<reference evidence="6" key="1">
    <citation type="journal article" date="2016" name="Nat. Commun.">
        <title>The channel catfish genome sequence provides insights into the evolution of scale formation in teleosts.</title>
        <authorList>
            <person name="Liu Z."/>
            <person name="Liu S."/>
            <person name="Yao J."/>
            <person name="Bao L."/>
            <person name="Zhang J."/>
            <person name="Li Y."/>
            <person name="Jiang C."/>
            <person name="Sun L."/>
            <person name="Wang R."/>
            <person name="Zhang Y."/>
            <person name="Zhou T."/>
            <person name="Zeng Q."/>
            <person name="Fu Q."/>
            <person name="Gao S."/>
            <person name="Li N."/>
            <person name="Koren S."/>
            <person name="Jiang Y."/>
            <person name="Zimin A."/>
            <person name="Xu P."/>
            <person name="Phillippy A.M."/>
            <person name="Geng X."/>
            <person name="Song L."/>
            <person name="Sun F."/>
            <person name="Li C."/>
            <person name="Wang X."/>
            <person name="Chen A."/>
            <person name="Jin Y."/>
            <person name="Yuan Z."/>
            <person name="Yang Y."/>
            <person name="Tan S."/>
            <person name="Peatman E."/>
            <person name="Lu J."/>
            <person name="Qin Z."/>
            <person name="Dunham R."/>
            <person name="Li Z."/>
            <person name="Sonstegard T."/>
            <person name="Feng J."/>
            <person name="Danzmann R.G."/>
            <person name="Schroeder S."/>
            <person name="Scheffler B."/>
            <person name="Duke M.V."/>
            <person name="Ballard L."/>
            <person name="Kucuktas H."/>
            <person name="Kaltenboeck L."/>
            <person name="Liu H."/>
            <person name="Armbruster J."/>
            <person name="Xie Y."/>
            <person name="Kirby M.L."/>
            <person name="Tian Y."/>
            <person name="Flanagan M.E."/>
            <person name="Mu W."/>
            <person name="Waldbieser G.C."/>
        </authorList>
    </citation>
    <scope>NUCLEOTIDE SEQUENCE [LARGE SCALE GENOMIC DNA]</scope>
    <source>
        <strain evidence="6">SDA103</strain>
    </source>
</reference>
<dbReference type="SUPFAM" id="SSF48726">
    <property type="entry name" value="Immunoglobulin"/>
    <property type="match status" value="1"/>
</dbReference>
<gene>
    <name evidence="7" type="primary">LOC108261140</name>
</gene>
<keyword evidence="2" id="KW-0732">Signal</keyword>
<feature type="transmembrane region" description="Helical" evidence="5">
    <location>
        <begin position="218"/>
        <end position="243"/>
    </location>
</feature>